<feature type="domain" description="Zn(2)-C6 fungal-type" evidence="7">
    <location>
        <begin position="239"/>
        <end position="268"/>
    </location>
</feature>
<feature type="region of interest" description="Disordered" evidence="6">
    <location>
        <begin position="152"/>
        <end position="223"/>
    </location>
</feature>
<keyword evidence="5" id="KW-0539">Nucleus</keyword>
<evidence type="ECO:0000256" key="2">
    <source>
        <dbReference type="ARBA" id="ARBA00023015"/>
    </source>
</evidence>
<evidence type="ECO:0000256" key="4">
    <source>
        <dbReference type="ARBA" id="ARBA00023163"/>
    </source>
</evidence>
<dbReference type="Pfam" id="PF00172">
    <property type="entry name" value="Zn_clus"/>
    <property type="match status" value="1"/>
</dbReference>
<dbReference type="GeneID" id="2868351"/>
<dbReference type="InterPro" id="IPR007219">
    <property type="entry name" value="XnlR_reg_dom"/>
</dbReference>
<evidence type="ECO:0000256" key="6">
    <source>
        <dbReference type="SAM" id="MobiDB-lite"/>
    </source>
</evidence>
<dbReference type="GO" id="GO:0000981">
    <property type="term" value="F:DNA-binding transcription factor activity, RNA polymerase II-specific"/>
    <property type="evidence" value="ECO:0007669"/>
    <property type="project" value="InterPro"/>
</dbReference>
<dbReference type="AlphaFoldDB" id="Q5ASZ0"/>
<keyword evidence="1" id="KW-0479">Metal-binding</keyword>
<dbReference type="RefSeq" id="XP_681859.1">
    <property type="nucleotide sequence ID" value="XM_676767.1"/>
</dbReference>
<dbReference type="PANTHER" id="PTHR47654:SF1">
    <property type="entry name" value="ZN(II)2CYS6 TRANSCRIPTION FACTOR (EUROFUNG)"/>
    <property type="match status" value="1"/>
</dbReference>
<evidence type="ECO:0000313" key="8">
    <source>
        <dbReference type="EMBL" id="CBF78381.1"/>
    </source>
</evidence>
<dbReference type="eggNOG" id="ENOG502RZ6G">
    <property type="taxonomic scope" value="Eukaryota"/>
</dbReference>
<evidence type="ECO:0000256" key="1">
    <source>
        <dbReference type="ARBA" id="ARBA00022723"/>
    </source>
</evidence>
<keyword evidence="2" id="KW-0805">Transcription regulation</keyword>
<evidence type="ECO:0000256" key="5">
    <source>
        <dbReference type="ARBA" id="ARBA00023242"/>
    </source>
</evidence>
<evidence type="ECO:0000313" key="9">
    <source>
        <dbReference type="Proteomes" id="UP000000560"/>
    </source>
</evidence>
<keyword evidence="9" id="KW-1185">Reference proteome</keyword>
<dbReference type="Pfam" id="PF04082">
    <property type="entry name" value="Fungal_trans"/>
    <property type="match status" value="1"/>
</dbReference>
<organism evidence="8 9">
    <name type="scientific">Emericella nidulans (strain FGSC A4 / ATCC 38163 / CBS 112.46 / NRRL 194 / M139)</name>
    <name type="common">Aspergillus nidulans</name>
    <dbReference type="NCBI Taxonomy" id="227321"/>
    <lineage>
        <taxon>Eukaryota</taxon>
        <taxon>Fungi</taxon>
        <taxon>Dikarya</taxon>
        <taxon>Ascomycota</taxon>
        <taxon>Pezizomycotina</taxon>
        <taxon>Eurotiomycetes</taxon>
        <taxon>Eurotiomycetidae</taxon>
        <taxon>Eurotiales</taxon>
        <taxon>Aspergillaceae</taxon>
        <taxon>Aspergillus</taxon>
        <taxon>Aspergillus subgen. Nidulantes</taxon>
    </lineage>
</organism>
<dbReference type="PROSITE" id="PS50048">
    <property type="entry name" value="ZN2_CY6_FUNGAL_2"/>
    <property type="match status" value="1"/>
</dbReference>
<accession>C8VAI4</accession>
<dbReference type="SUPFAM" id="SSF57701">
    <property type="entry name" value="Zn2/Cys6 DNA-binding domain"/>
    <property type="match status" value="1"/>
</dbReference>
<keyword evidence="3" id="KW-0238">DNA-binding</keyword>
<dbReference type="HOGENOM" id="CLU_011910_0_0_1"/>
<reference evidence="9" key="1">
    <citation type="journal article" date="2005" name="Nature">
        <title>Sequencing of Aspergillus nidulans and comparative analysis with A. fumigatus and A. oryzae.</title>
        <authorList>
            <person name="Galagan J.E."/>
            <person name="Calvo S.E."/>
            <person name="Cuomo C."/>
            <person name="Ma L.J."/>
            <person name="Wortman J.R."/>
            <person name="Batzoglou S."/>
            <person name="Lee S.I."/>
            <person name="Basturkmen M."/>
            <person name="Spevak C.C."/>
            <person name="Clutterbuck J."/>
            <person name="Kapitonov V."/>
            <person name="Jurka J."/>
            <person name="Scazzocchio C."/>
            <person name="Farman M."/>
            <person name="Butler J."/>
            <person name="Purcell S."/>
            <person name="Harris S."/>
            <person name="Braus G.H."/>
            <person name="Draht O."/>
            <person name="Busch S."/>
            <person name="D'Enfert C."/>
            <person name="Bouchier C."/>
            <person name="Goldman G.H."/>
            <person name="Bell-Pedersen D."/>
            <person name="Griffiths-Jones S."/>
            <person name="Doonan J.H."/>
            <person name="Yu J."/>
            <person name="Vienken K."/>
            <person name="Pain A."/>
            <person name="Freitag M."/>
            <person name="Selker E.U."/>
            <person name="Archer D.B."/>
            <person name="Penalva M.A."/>
            <person name="Oakley B.R."/>
            <person name="Momany M."/>
            <person name="Tanaka T."/>
            <person name="Kumagai T."/>
            <person name="Asai K."/>
            <person name="Machida M."/>
            <person name="Nierman W.C."/>
            <person name="Denning D.W."/>
            <person name="Caddick M."/>
            <person name="Hynes M."/>
            <person name="Paoletti M."/>
            <person name="Fischer R."/>
            <person name="Miller B."/>
            <person name="Dyer P."/>
            <person name="Sachs M.S."/>
            <person name="Osmani S.A."/>
            <person name="Birren B.W."/>
        </authorList>
    </citation>
    <scope>NUCLEOTIDE SEQUENCE [LARGE SCALE GENOMIC DNA]</scope>
    <source>
        <strain evidence="9">FGSC A4 / ATCC 38163 / CBS 112.46 / NRRL 194 / M139</strain>
    </source>
</reference>
<dbReference type="EMBL" id="BN001303">
    <property type="protein sequence ID" value="CBF78381.1"/>
    <property type="molecule type" value="Genomic_DNA"/>
</dbReference>
<protein>
    <submittedName>
        <fullName evidence="8">Zn(II)2Cys6 transcription factor (Eurofung)</fullName>
    </submittedName>
</protein>
<sequence>MAWVGQGRMGRLNAHDDWVRQHRIEKLASRNLTSLLVVRVDPEQRPGATRRYGKRGPGDISRANQSRLADRVRECKAQHGRRCHQSGLSPGRETASFGRPFFTCAPRSTACRPPSTLLLLERWITLSSTGTTVSCSSILPASSFPRVRRVMRSNKRPRPAGNNAVFRLVSFPDPSPPAMSEQRAEPSAAPAPPAAPSARTATDPVLPLTPSEPSTPGSKIPIPRVSQLRAYGNRRVKRACIECRKQKTKCNGQTPCSRCIGLGMDCVYMDGKREVTEKRLHDLERQVQAYDRLLQEIQPRVDSQDRDLILRTRAQDPAHVDPTPHGSTHTPSFGIEYIQEDFHKDKGLQAIGFMGGPSEMSWINELYQVLEKDTPFLDSEASNKSQSLTSVCYFLDDEELSLEPNIDPYGRPPRHIADQLLDCYFFTVHPSFPIIAKMPFMQQYEMYYTRTDIQPTKRWLTILNLVFALASKFAQLVSKPWIAEADSPMACFTRARKLNYSESQLLEHPNLQQVQVEGLTAFFLMAIGHINRSWRACGVSVRSAIALGVNLRSESKETSTLSKEIRYRVWWSIYTLENTLSIMTGRPTSAPDKYSTTPLPIPFDEEQFREPLASRLLTDFRMRTDYMLALTSQRRGSLSVWDPPRLGHTGFGQEPRPGPTEISPSNSFYFFYFVELTVIMRRAIDSLYSPGFARRPWLTISASIMDLVQETDEWLSRVPAVFQWRGSHPSPHFERQRWSLAFRFYSLRIALSRPSLCRSERQRSPNEASALSQQRIARICINSACELLDMLPDKPDALWLVQVSPWWCVLHYLMQSITVLLIEMEFCVRFHADGASHITLHLEKGLDWLLSLGTISVPSRRAWEVCNSIYNRLFFGPGPRASMLSDLRVFSPEQESRSSTMTSPTAMSPAYEATEFNEGKAFGEPFPKLPHNMTVHPSIQTPYDDISLYKNTS</sequence>
<dbReference type="SMART" id="SM00906">
    <property type="entry name" value="Fungal_trans"/>
    <property type="match status" value="1"/>
</dbReference>
<evidence type="ECO:0000259" key="7">
    <source>
        <dbReference type="PROSITE" id="PS50048"/>
    </source>
</evidence>
<dbReference type="OMA" id="HINRSWR"/>
<name>Q5ASZ0_EMENI</name>
<dbReference type="CDD" id="cd12148">
    <property type="entry name" value="fungal_TF_MHR"/>
    <property type="match status" value="1"/>
</dbReference>
<dbReference type="SMART" id="SM00066">
    <property type="entry name" value="GAL4"/>
    <property type="match status" value="1"/>
</dbReference>
<dbReference type="PROSITE" id="PS00463">
    <property type="entry name" value="ZN2_CY6_FUNGAL_1"/>
    <property type="match status" value="1"/>
</dbReference>
<reference evidence="9" key="2">
    <citation type="journal article" date="2009" name="Fungal Genet. Biol.">
        <title>The 2008 update of the Aspergillus nidulans genome annotation: a community effort.</title>
        <authorList>
            <person name="Wortman J.R."/>
            <person name="Gilsenan J.M."/>
            <person name="Joardar V."/>
            <person name="Deegan J."/>
            <person name="Clutterbuck J."/>
            <person name="Andersen M.R."/>
            <person name="Archer D."/>
            <person name="Bencina M."/>
            <person name="Braus G."/>
            <person name="Coutinho P."/>
            <person name="von Dohren H."/>
            <person name="Doonan J."/>
            <person name="Driessen A.J."/>
            <person name="Durek P."/>
            <person name="Espeso E."/>
            <person name="Fekete E."/>
            <person name="Flipphi M."/>
            <person name="Estrada C.G."/>
            <person name="Geysens S."/>
            <person name="Goldman G."/>
            <person name="de Groot P.W."/>
            <person name="Hansen K."/>
            <person name="Harris S.D."/>
            <person name="Heinekamp T."/>
            <person name="Helmstaedt K."/>
            <person name="Henrissat B."/>
            <person name="Hofmann G."/>
            <person name="Homan T."/>
            <person name="Horio T."/>
            <person name="Horiuchi H."/>
            <person name="James S."/>
            <person name="Jones M."/>
            <person name="Karaffa L."/>
            <person name="Karanyi Z."/>
            <person name="Kato M."/>
            <person name="Keller N."/>
            <person name="Kelly D.E."/>
            <person name="Kiel J.A."/>
            <person name="Kim J.M."/>
            <person name="van der Klei I.J."/>
            <person name="Klis F.M."/>
            <person name="Kovalchuk A."/>
            <person name="Krasevec N."/>
            <person name="Kubicek C.P."/>
            <person name="Liu B."/>
            <person name="Maccabe A."/>
            <person name="Meyer V."/>
            <person name="Mirabito P."/>
            <person name="Miskei M."/>
            <person name="Mos M."/>
            <person name="Mullins J."/>
            <person name="Nelson D.R."/>
            <person name="Nielsen J."/>
            <person name="Oakley B.R."/>
            <person name="Osmani S.A."/>
            <person name="Pakula T."/>
            <person name="Paszewski A."/>
            <person name="Paulsen I."/>
            <person name="Pilsyk S."/>
            <person name="Pocsi I."/>
            <person name="Punt P.J."/>
            <person name="Ram A.F."/>
            <person name="Ren Q."/>
            <person name="Robellet X."/>
            <person name="Robson G."/>
            <person name="Seiboth B."/>
            <person name="van Solingen P."/>
            <person name="Specht T."/>
            <person name="Sun J."/>
            <person name="Taheri-Talesh N."/>
            <person name="Takeshita N."/>
            <person name="Ussery D."/>
            <person name="vanKuyk P.A."/>
            <person name="Visser H."/>
            <person name="van de Vondervoort P.J."/>
            <person name="de Vries R.P."/>
            <person name="Walton J."/>
            <person name="Xiang X."/>
            <person name="Xiong Y."/>
            <person name="Zeng A.P."/>
            <person name="Brandt B.W."/>
            <person name="Cornell M.J."/>
            <person name="van den Hondel C.A."/>
            <person name="Visser J."/>
            <person name="Oliver S.G."/>
            <person name="Turner G."/>
        </authorList>
    </citation>
    <scope>GENOME REANNOTATION</scope>
    <source>
        <strain evidence="9">FGSC A4 / ATCC 38163 / CBS 112.46 / NRRL 194 / M139</strain>
    </source>
</reference>
<evidence type="ECO:0000256" key="3">
    <source>
        <dbReference type="ARBA" id="ARBA00023125"/>
    </source>
</evidence>
<proteinExistence type="predicted"/>
<dbReference type="KEGG" id="ani:ANIA_08590"/>
<dbReference type="CDD" id="cd00067">
    <property type="entry name" value="GAL4"/>
    <property type="match status" value="1"/>
</dbReference>
<dbReference type="InterPro" id="IPR001138">
    <property type="entry name" value="Zn2Cys6_DnaBD"/>
</dbReference>
<dbReference type="Proteomes" id="UP000000560">
    <property type="component" value="Chromosome III"/>
</dbReference>
<dbReference type="InterPro" id="IPR036864">
    <property type="entry name" value="Zn2-C6_fun-type_DNA-bd_sf"/>
</dbReference>
<dbReference type="InterPro" id="IPR053230">
    <property type="entry name" value="Trans_reg_galc"/>
</dbReference>
<dbReference type="GO" id="GO:0008270">
    <property type="term" value="F:zinc ion binding"/>
    <property type="evidence" value="ECO:0007669"/>
    <property type="project" value="InterPro"/>
</dbReference>
<accession>Q5ASZ0</accession>
<dbReference type="GO" id="GO:0006351">
    <property type="term" value="P:DNA-templated transcription"/>
    <property type="evidence" value="ECO:0007669"/>
    <property type="project" value="InterPro"/>
</dbReference>
<dbReference type="InParanoid" id="Q5ASZ0"/>
<dbReference type="GO" id="GO:0003677">
    <property type="term" value="F:DNA binding"/>
    <property type="evidence" value="ECO:0007669"/>
    <property type="project" value="UniProtKB-KW"/>
</dbReference>
<keyword evidence="4" id="KW-0804">Transcription</keyword>
<dbReference type="PANTHER" id="PTHR47654">
    <property type="entry name" value="ZN(II)2CYS6 TRANSCRIPTION FACTOR (EUROFUNG)-RELATED"/>
    <property type="match status" value="1"/>
</dbReference>
<dbReference type="OrthoDB" id="5296287at2759"/>
<dbReference type="Gene3D" id="4.10.240.10">
    <property type="entry name" value="Zn(2)-C6 fungal-type DNA-binding domain"/>
    <property type="match status" value="1"/>
</dbReference>
<gene>
    <name evidence="8" type="ORF">ANIA_08590</name>
</gene>